<dbReference type="CDD" id="cd16013">
    <property type="entry name" value="AcpA"/>
    <property type="match status" value="1"/>
</dbReference>
<evidence type="ECO:0000256" key="3">
    <source>
        <dbReference type="ARBA" id="ARBA00022801"/>
    </source>
</evidence>
<dbReference type="SUPFAM" id="SSF53649">
    <property type="entry name" value="Alkaline phosphatase-like"/>
    <property type="match status" value="1"/>
</dbReference>
<evidence type="ECO:0000256" key="2">
    <source>
        <dbReference type="ARBA" id="ARBA00012018"/>
    </source>
</evidence>
<gene>
    <name evidence="5" type="primary">acpA</name>
    <name evidence="5" type="ORF">GTPT_2624</name>
</gene>
<dbReference type="Pfam" id="PF04185">
    <property type="entry name" value="Phosphoesterase"/>
    <property type="match status" value="1"/>
</dbReference>
<dbReference type="Gene3D" id="3.40.720.10">
    <property type="entry name" value="Alkaline Phosphatase, subunit A"/>
    <property type="match status" value="2"/>
</dbReference>
<dbReference type="AlphaFoldDB" id="A0A085JD88"/>
<evidence type="ECO:0000256" key="4">
    <source>
        <dbReference type="SAM" id="MobiDB-lite"/>
    </source>
</evidence>
<feature type="region of interest" description="Disordered" evidence="4">
    <location>
        <begin position="1"/>
        <end position="27"/>
    </location>
</feature>
<dbReference type="GO" id="GO:0034480">
    <property type="term" value="F:phosphatidylcholine phospholipase C activity"/>
    <property type="evidence" value="ECO:0007669"/>
    <property type="project" value="UniProtKB-EC"/>
</dbReference>
<proteinExistence type="inferred from homology"/>
<dbReference type="InterPro" id="IPR007312">
    <property type="entry name" value="Phosphoesterase"/>
</dbReference>
<feature type="compositionally biased region" description="Basic and acidic residues" evidence="4">
    <location>
        <begin position="1"/>
        <end position="13"/>
    </location>
</feature>
<reference evidence="5 6" key="1">
    <citation type="submission" date="2014-05" db="EMBL/GenBank/DDBJ databases">
        <title>ATOL: Assembling a taxonomically balanced genome-scale reconstruction of the evolutionary history of the Enterobacteriaceae.</title>
        <authorList>
            <person name="Plunkett G.III."/>
            <person name="Neeno-Eckwall E.C."/>
            <person name="Glasner J.D."/>
            <person name="Perna N.T."/>
        </authorList>
    </citation>
    <scope>NUCLEOTIDE SEQUENCE [LARGE SCALE GENOMIC DNA]</scope>
    <source>
        <strain evidence="5 6">ATCC 33301</strain>
    </source>
</reference>
<keyword evidence="3 5" id="KW-0378">Hydrolase</keyword>
<dbReference type="EC" id="3.1.4.3" evidence="2"/>
<dbReference type="Proteomes" id="UP000028602">
    <property type="component" value="Unassembled WGS sequence"/>
</dbReference>
<accession>A0A085JD88</accession>
<dbReference type="PANTHER" id="PTHR31956">
    <property type="entry name" value="NON-SPECIFIC PHOSPHOLIPASE C4-RELATED"/>
    <property type="match status" value="1"/>
</dbReference>
<dbReference type="InterPro" id="IPR017768">
    <property type="entry name" value="AcpA"/>
</dbReference>
<feature type="region of interest" description="Disordered" evidence="4">
    <location>
        <begin position="324"/>
        <end position="348"/>
    </location>
</feature>
<comment type="similarity">
    <text evidence="1">Belongs to the bacterial phospholipase C family.</text>
</comment>
<evidence type="ECO:0000256" key="1">
    <source>
        <dbReference type="ARBA" id="ARBA00009717"/>
    </source>
</evidence>
<dbReference type="InterPro" id="IPR006311">
    <property type="entry name" value="TAT_signal"/>
</dbReference>
<organism evidence="5 6">
    <name type="scientific">Tatumella ptyseos ATCC 33301</name>
    <dbReference type="NCBI Taxonomy" id="1005995"/>
    <lineage>
        <taxon>Bacteria</taxon>
        <taxon>Pseudomonadati</taxon>
        <taxon>Pseudomonadota</taxon>
        <taxon>Gammaproteobacteria</taxon>
        <taxon>Enterobacterales</taxon>
        <taxon>Erwiniaceae</taxon>
        <taxon>Tatumella</taxon>
    </lineage>
</organism>
<dbReference type="PROSITE" id="PS51318">
    <property type="entry name" value="TAT"/>
    <property type="match status" value="1"/>
</dbReference>
<evidence type="ECO:0000313" key="5">
    <source>
        <dbReference type="EMBL" id="KFD18434.1"/>
    </source>
</evidence>
<dbReference type="RefSeq" id="WP_029989328.1">
    <property type="nucleotide sequence ID" value="NZ_ATMJ01000001.1"/>
</dbReference>
<name>A0A085JD88_9GAMM</name>
<dbReference type="GO" id="GO:0003993">
    <property type="term" value="F:acid phosphatase activity"/>
    <property type="evidence" value="ECO:0007669"/>
    <property type="project" value="InterPro"/>
</dbReference>
<dbReference type="NCBIfam" id="TIGR03397">
    <property type="entry name" value="acid_phos_Burk"/>
    <property type="match status" value="1"/>
</dbReference>
<evidence type="ECO:0000313" key="6">
    <source>
        <dbReference type="Proteomes" id="UP000028602"/>
    </source>
</evidence>
<protein>
    <recommendedName>
        <fullName evidence="2">phospholipase C</fullName>
        <ecNumber evidence="2">3.1.4.3</ecNumber>
    </recommendedName>
</protein>
<sequence length="577" mass="64039">MKKPDSKQPENTEKSPSAEGMTPDNPARRRFLAGASVLGLSSGILPMANAATGTEGCTDTRHLLSKLPRKEQDLLLRKHIRNVVVIYAENRSFNNLFANFPGVQQPLSSLKPEALRQRDRNGELLPHLPPVWTGLVPHEQTVNHTRYQVPENADYMQQLPNQPFALKGPGGEALPQGVVTRDLWHVFYQNQMQINGGKNDKFVAWADSGALTMGYYGDSAWNMRLWNLAREYTLCDNFFQGAFGGSFLNHQYLVSARPPVYPDVHHSPAKGKVATLMSDDPADPRLKPLDDSPASALDGIPRFGPSQITPDGFAVNTMLPPYWPSGSRDKTDPALADSSSPNTLPPQTHTHIGNLLSDKNIDWAWYAGGWQFAVDGKKDSNDFPARPDFQLHHQPLNYFADLGPGHPENRRQHLRDGGLGDTAETNKFLADVDAGKLPPVTFYKPQGNLNMHAGYSDVESGDRHIAHIVDRLQQGPQWENTLVVITFDENGGWWDHVAPPKGDRWGPGTRIPALVISPYARKGHVEHTQYDTGSVLRLISRVYDLPVLPGLKLRDESLQKHGHPPMGDLTEVLEFPA</sequence>
<dbReference type="eggNOG" id="COG3511">
    <property type="taxonomic scope" value="Bacteria"/>
</dbReference>
<dbReference type="InterPro" id="IPR017850">
    <property type="entry name" value="Alkaline_phosphatase_core_sf"/>
</dbReference>
<keyword evidence="6" id="KW-1185">Reference proteome</keyword>
<feature type="compositionally biased region" description="Polar residues" evidence="4">
    <location>
        <begin position="337"/>
        <end position="348"/>
    </location>
</feature>
<dbReference type="PANTHER" id="PTHR31956:SF1">
    <property type="entry name" value="NON-SPECIFIC PHOSPHOLIPASE C1"/>
    <property type="match status" value="1"/>
</dbReference>
<comment type="caution">
    <text evidence="5">The sequence shown here is derived from an EMBL/GenBank/DDBJ whole genome shotgun (WGS) entry which is preliminary data.</text>
</comment>
<dbReference type="EMBL" id="JMPR01000038">
    <property type="protein sequence ID" value="KFD18434.1"/>
    <property type="molecule type" value="Genomic_DNA"/>
</dbReference>